<gene>
    <name evidence="1" type="ORF">SAMN05216204_1441</name>
</gene>
<name>A0A1I1W0H8_9BURK</name>
<evidence type="ECO:0000313" key="2">
    <source>
        <dbReference type="Proteomes" id="UP000198639"/>
    </source>
</evidence>
<organism evidence="1 2">
    <name type="scientific">Massilia yuzhufengensis</name>
    <dbReference type="NCBI Taxonomy" id="1164594"/>
    <lineage>
        <taxon>Bacteria</taxon>
        <taxon>Pseudomonadati</taxon>
        <taxon>Pseudomonadota</taxon>
        <taxon>Betaproteobacteria</taxon>
        <taxon>Burkholderiales</taxon>
        <taxon>Oxalobacteraceae</taxon>
        <taxon>Telluria group</taxon>
        <taxon>Massilia</taxon>
    </lineage>
</organism>
<protein>
    <recommendedName>
        <fullName evidence="3">ISXO2-like transposase domain-containing protein</fullName>
    </recommendedName>
</protein>
<dbReference type="Proteomes" id="UP000198639">
    <property type="component" value="Unassembled WGS sequence"/>
</dbReference>
<sequence length="53" mass="6261">YHRRLRDWLARFHGVASRYLTNYLGWRRALDGRRVTSAEGLLRLAIKPIHSKG</sequence>
<reference evidence="2" key="1">
    <citation type="submission" date="2016-10" db="EMBL/GenBank/DDBJ databases">
        <authorList>
            <person name="Varghese N."/>
            <person name="Submissions S."/>
        </authorList>
    </citation>
    <scope>NUCLEOTIDE SEQUENCE [LARGE SCALE GENOMIC DNA]</scope>
    <source>
        <strain evidence="2">CGMCC 1.12041</strain>
    </source>
</reference>
<keyword evidence="2" id="KW-1185">Reference proteome</keyword>
<feature type="non-terminal residue" evidence="1">
    <location>
        <position position="1"/>
    </location>
</feature>
<evidence type="ECO:0008006" key="3">
    <source>
        <dbReference type="Google" id="ProtNLM"/>
    </source>
</evidence>
<dbReference type="EMBL" id="FOLD01000044">
    <property type="protein sequence ID" value="SFD88529.1"/>
    <property type="molecule type" value="Genomic_DNA"/>
</dbReference>
<proteinExistence type="predicted"/>
<accession>A0A1I1W0H8</accession>
<evidence type="ECO:0000313" key="1">
    <source>
        <dbReference type="EMBL" id="SFD88529.1"/>
    </source>
</evidence>
<dbReference type="AlphaFoldDB" id="A0A1I1W0H8"/>